<sequence>AAEIHGILAGMLCGRAANWRQVLMEETDPEDPQVQHCAADIENLLLFTAEELHSGTIPLRLMLPEEDASVAERAAAIRDWSQGFLFGFGLAGEQEQQLLNSDAGEALQDFSEISRMNVEDFGELQEAEEALMQLEEYLWVATSLIWHEAGSNDAE</sequence>
<accession>A0A831RUB4</accession>
<comment type="similarity">
    <text evidence="1">Belongs to the UPF0149 family.</text>
</comment>
<reference evidence="2" key="1">
    <citation type="journal article" date="2020" name="mSystems">
        <title>Genome- and Community-Level Interaction Insights into Carbon Utilization and Element Cycling Functions of Hydrothermarchaeota in Hydrothermal Sediment.</title>
        <authorList>
            <person name="Zhou Z."/>
            <person name="Liu Y."/>
            <person name="Xu W."/>
            <person name="Pan J."/>
            <person name="Luo Z.H."/>
            <person name="Li M."/>
        </authorList>
    </citation>
    <scope>NUCLEOTIDE SEQUENCE [LARGE SCALE GENOMIC DNA]</scope>
    <source>
        <strain evidence="2">HyVt-458</strain>
    </source>
</reference>
<dbReference type="SUPFAM" id="SSF101327">
    <property type="entry name" value="YgfB-like"/>
    <property type="match status" value="1"/>
</dbReference>
<evidence type="ECO:0000256" key="1">
    <source>
        <dbReference type="ARBA" id="ARBA00038308"/>
    </source>
</evidence>
<dbReference type="GO" id="GO:0005829">
    <property type="term" value="C:cytosol"/>
    <property type="evidence" value="ECO:0007669"/>
    <property type="project" value="TreeGrafter"/>
</dbReference>
<organism evidence="2">
    <name type="scientific">Thiolapillus brandeum</name>
    <dbReference type="NCBI Taxonomy" id="1076588"/>
    <lineage>
        <taxon>Bacteria</taxon>
        <taxon>Pseudomonadati</taxon>
        <taxon>Pseudomonadota</taxon>
        <taxon>Gammaproteobacteria</taxon>
        <taxon>Chromatiales</taxon>
        <taxon>Sedimenticolaceae</taxon>
        <taxon>Thiolapillus</taxon>
    </lineage>
</organism>
<dbReference type="InterPro" id="IPR011978">
    <property type="entry name" value="YgfB-like"/>
</dbReference>
<evidence type="ECO:0000313" key="2">
    <source>
        <dbReference type="EMBL" id="HEC05307.1"/>
    </source>
</evidence>
<dbReference type="InterPro" id="IPR036255">
    <property type="entry name" value="YgfB-like_sf"/>
</dbReference>
<proteinExistence type="inferred from homology"/>
<dbReference type="Pfam" id="PF03695">
    <property type="entry name" value="UPF0149"/>
    <property type="match status" value="1"/>
</dbReference>
<dbReference type="Gene3D" id="1.20.120.740">
    <property type="entry name" value="YgfB uncharacterised protein family UPF0149, PF03695"/>
    <property type="match status" value="1"/>
</dbReference>
<dbReference type="PANTHER" id="PTHR37528">
    <property type="entry name" value="UPF0149 PROTEIN YGFB"/>
    <property type="match status" value="1"/>
</dbReference>
<feature type="non-terminal residue" evidence="2">
    <location>
        <position position="1"/>
    </location>
</feature>
<dbReference type="PANTHER" id="PTHR37528:SF1">
    <property type="entry name" value="UPF0149 PROTEIN YGFB"/>
    <property type="match status" value="1"/>
</dbReference>
<comment type="caution">
    <text evidence="2">The sequence shown here is derived from an EMBL/GenBank/DDBJ whole genome shotgun (WGS) entry which is preliminary data.</text>
</comment>
<evidence type="ECO:0008006" key="3">
    <source>
        <dbReference type="Google" id="ProtNLM"/>
    </source>
</evidence>
<name>A0A831RUB4_9GAMM</name>
<dbReference type="Proteomes" id="UP000886339">
    <property type="component" value="Unassembled WGS sequence"/>
</dbReference>
<gene>
    <name evidence="2" type="ORF">ENJ12_00510</name>
</gene>
<dbReference type="EMBL" id="DRLF01000018">
    <property type="protein sequence ID" value="HEC05307.1"/>
    <property type="molecule type" value="Genomic_DNA"/>
</dbReference>
<dbReference type="AlphaFoldDB" id="A0A831RUB4"/>
<protein>
    <recommendedName>
        <fullName evidence="3">YecA family protein</fullName>
    </recommendedName>
</protein>